<dbReference type="PRINTS" id="PR00112">
    <property type="entry name" value="ACYLPHPHTASE"/>
</dbReference>
<protein>
    <recommendedName>
        <fullName evidence="3 5">Acylphosphatase</fullName>
        <ecNumber evidence="2 5">3.6.1.7</ecNumber>
    </recommendedName>
</protein>
<dbReference type="PANTHER" id="PTHR47268:SF4">
    <property type="entry name" value="ACYLPHOSPHATASE"/>
    <property type="match status" value="1"/>
</dbReference>
<reference evidence="9" key="1">
    <citation type="submission" date="2020-08" db="EMBL/GenBank/DDBJ databases">
        <title>Genome public.</title>
        <authorList>
            <person name="Liu C."/>
            <person name="Sun Q."/>
        </authorList>
    </citation>
    <scope>NUCLEOTIDE SEQUENCE</scope>
    <source>
        <strain evidence="9">BX22</strain>
    </source>
</reference>
<feature type="domain" description="Acylphosphatase-like" evidence="8">
    <location>
        <begin position="2"/>
        <end position="89"/>
    </location>
</feature>
<dbReference type="PANTHER" id="PTHR47268">
    <property type="entry name" value="ACYLPHOSPHATASE"/>
    <property type="match status" value="1"/>
</dbReference>
<evidence type="ECO:0000256" key="7">
    <source>
        <dbReference type="RuleBase" id="RU004168"/>
    </source>
</evidence>
<evidence type="ECO:0000256" key="3">
    <source>
        <dbReference type="ARBA" id="ARBA00015991"/>
    </source>
</evidence>
<proteinExistence type="inferred from homology"/>
<comment type="catalytic activity">
    <reaction evidence="4 5 6">
        <text>an acyl phosphate + H2O = a carboxylate + phosphate + H(+)</text>
        <dbReference type="Rhea" id="RHEA:14965"/>
        <dbReference type="ChEBI" id="CHEBI:15377"/>
        <dbReference type="ChEBI" id="CHEBI:15378"/>
        <dbReference type="ChEBI" id="CHEBI:29067"/>
        <dbReference type="ChEBI" id="CHEBI:43474"/>
        <dbReference type="ChEBI" id="CHEBI:59918"/>
        <dbReference type="EC" id="3.6.1.7"/>
    </reaction>
</comment>
<dbReference type="PROSITE" id="PS51160">
    <property type="entry name" value="ACYLPHOSPHATASE_3"/>
    <property type="match status" value="1"/>
</dbReference>
<evidence type="ECO:0000259" key="8">
    <source>
        <dbReference type="PROSITE" id="PS51160"/>
    </source>
</evidence>
<feature type="active site" evidence="5">
    <location>
        <position position="17"/>
    </location>
</feature>
<dbReference type="PROSITE" id="PS00151">
    <property type="entry name" value="ACYLPHOSPHATASE_2"/>
    <property type="match status" value="1"/>
</dbReference>
<dbReference type="SUPFAM" id="SSF54975">
    <property type="entry name" value="Acylphosphatase/BLUF domain-like"/>
    <property type="match status" value="1"/>
</dbReference>
<name>A0A923RI69_9BACI</name>
<dbReference type="RefSeq" id="WP_186869727.1">
    <property type="nucleotide sequence ID" value="NZ_JACOOL010000006.1"/>
</dbReference>
<dbReference type="PROSITE" id="PS00150">
    <property type="entry name" value="ACYLPHOSPHATASE_1"/>
    <property type="match status" value="1"/>
</dbReference>
<dbReference type="InterPro" id="IPR036046">
    <property type="entry name" value="Acylphosphatase-like_dom_sf"/>
</dbReference>
<dbReference type="InterPro" id="IPR020456">
    <property type="entry name" value="Acylphosphatase"/>
</dbReference>
<evidence type="ECO:0000256" key="2">
    <source>
        <dbReference type="ARBA" id="ARBA00012150"/>
    </source>
</evidence>
<dbReference type="Proteomes" id="UP000637359">
    <property type="component" value="Unassembled WGS sequence"/>
</dbReference>
<feature type="active site" evidence="5">
    <location>
        <position position="35"/>
    </location>
</feature>
<dbReference type="InterPro" id="IPR001792">
    <property type="entry name" value="Acylphosphatase-like_dom"/>
</dbReference>
<keyword evidence="10" id="KW-1185">Reference proteome</keyword>
<sequence>MNVHIIVSGRVQGVGFRFAAKQKAIDYDLKGWVRNLEDGRVELEIEGTKAHTTAYIKQLKEGFHPLIRIDDVQVTVNETHQHYKAFDIK</sequence>
<dbReference type="GO" id="GO:0003998">
    <property type="term" value="F:acylphosphatase activity"/>
    <property type="evidence" value="ECO:0007669"/>
    <property type="project" value="UniProtKB-EC"/>
</dbReference>
<dbReference type="EC" id="3.6.1.7" evidence="2 5"/>
<dbReference type="Gene3D" id="3.30.70.100">
    <property type="match status" value="1"/>
</dbReference>
<dbReference type="Pfam" id="PF00708">
    <property type="entry name" value="Acylphosphatase"/>
    <property type="match status" value="1"/>
</dbReference>
<accession>A0A923RI69</accession>
<dbReference type="InterPro" id="IPR017968">
    <property type="entry name" value="Acylphosphatase_CS"/>
</dbReference>
<evidence type="ECO:0000256" key="6">
    <source>
        <dbReference type="RuleBase" id="RU000553"/>
    </source>
</evidence>
<comment type="similarity">
    <text evidence="1 7">Belongs to the acylphosphatase family.</text>
</comment>
<comment type="caution">
    <text evidence="9">The sequence shown here is derived from an EMBL/GenBank/DDBJ whole genome shotgun (WGS) entry which is preliminary data.</text>
</comment>
<evidence type="ECO:0000256" key="4">
    <source>
        <dbReference type="ARBA" id="ARBA00047645"/>
    </source>
</evidence>
<keyword evidence="5 6" id="KW-0378">Hydrolase</keyword>
<dbReference type="AlphaFoldDB" id="A0A923RI69"/>
<evidence type="ECO:0000313" key="9">
    <source>
        <dbReference type="EMBL" id="MBC5637009.1"/>
    </source>
</evidence>
<gene>
    <name evidence="9" type="ORF">H8S33_09345</name>
</gene>
<organism evidence="9 10">
    <name type="scientific">Ornithinibacillus hominis</name>
    <dbReference type="NCBI Taxonomy" id="2763055"/>
    <lineage>
        <taxon>Bacteria</taxon>
        <taxon>Bacillati</taxon>
        <taxon>Bacillota</taxon>
        <taxon>Bacilli</taxon>
        <taxon>Bacillales</taxon>
        <taxon>Bacillaceae</taxon>
        <taxon>Ornithinibacillus</taxon>
    </lineage>
</organism>
<dbReference type="EMBL" id="JACOOL010000006">
    <property type="protein sequence ID" value="MBC5637009.1"/>
    <property type="molecule type" value="Genomic_DNA"/>
</dbReference>
<evidence type="ECO:0000256" key="5">
    <source>
        <dbReference type="PROSITE-ProRule" id="PRU00520"/>
    </source>
</evidence>
<evidence type="ECO:0000256" key="1">
    <source>
        <dbReference type="ARBA" id="ARBA00005614"/>
    </source>
</evidence>
<evidence type="ECO:0000313" key="10">
    <source>
        <dbReference type="Proteomes" id="UP000637359"/>
    </source>
</evidence>